<dbReference type="EMBL" id="CP018135">
    <property type="protein sequence ID" value="APF39937.1"/>
    <property type="molecule type" value="Genomic_DNA"/>
</dbReference>
<dbReference type="STRING" id="556325.BHE16_01655"/>
<protein>
    <recommendedName>
        <fullName evidence="4">Cell envelope-related transcriptional attenuator domain-containing protein</fullName>
    </recommendedName>
</protein>
<dbReference type="PANTHER" id="PTHR33392">
    <property type="entry name" value="POLYISOPRENYL-TEICHOIC ACID--PEPTIDOGLYCAN TEICHOIC ACID TRANSFERASE TAGU"/>
    <property type="match status" value="1"/>
</dbReference>
<evidence type="ECO:0000313" key="6">
    <source>
        <dbReference type="Proteomes" id="UP000183530"/>
    </source>
</evidence>
<dbReference type="AlphaFoldDB" id="A0A1L2ZL73"/>
<proteinExistence type="inferred from homology"/>
<comment type="similarity">
    <text evidence="1">Belongs to the LytR/CpsA/Psr (LCP) family.</text>
</comment>
<dbReference type="PANTHER" id="PTHR33392:SF6">
    <property type="entry name" value="POLYISOPRENYL-TEICHOIC ACID--PEPTIDOGLYCAN TEICHOIC ACID TRANSFERASE TAGU"/>
    <property type="match status" value="1"/>
</dbReference>
<accession>A0A1L2ZL73</accession>
<evidence type="ECO:0000259" key="4">
    <source>
        <dbReference type="Pfam" id="PF03816"/>
    </source>
</evidence>
<name>A0A1L2ZL73_9MICC</name>
<gene>
    <name evidence="5" type="ORF">BHE16_01655</name>
</gene>
<evidence type="ECO:0000313" key="5">
    <source>
        <dbReference type="EMBL" id="APF39937.1"/>
    </source>
</evidence>
<dbReference type="KEGG" id="nae:BHE16_01655"/>
<keyword evidence="3" id="KW-1133">Transmembrane helix</keyword>
<reference evidence="5 6" key="1">
    <citation type="submission" date="2016-11" db="EMBL/GenBank/DDBJ databases">
        <title>Genome sequencing of Zhihengliuella aestuarii B18 antagonistic to Plasmodiophora brassicae.</title>
        <authorList>
            <person name="Luo Y."/>
        </authorList>
    </citation>
    <scope>NUCLEOTIDE SEQUENCE [LARGE SCALE GENOMIC DNA]</scope>
    <source>
        <strain evidence="5 6">B18</strain>
    </source>
</reference>
<feature type="region of interest" description="Disordered" evidence="2">
    <location>
        <begin position="350"/>
        <end position="397"/>
    </location>
</feature>
<dbReference type="OrthoDB" id="9782542at2"/>
<feature type="transmembrane region" description="Helical" evidence="3">
    <location>
        <begin position="40"/>
        <end position="61"/>
    </location>
</feature>
<dbReference type="InterPro" id="IPR004474">
    <property type="entry name" value="LytR_CpsA_psr"/>
</dbReference>
<keyword evidence="3" id="KW-0812">Transmembrane</keyword>
<evidence type="ECO:0000256" key="3">
    <source>
        <dbReference type="SAM" id="Phobius"/>
    </source>
</evidence>
<dbReference type="Gene3D" id="3.40.630.190">
    <property type="entry name" value="LCP protein"/>
    <property type="match status" value="1"/>
</dbReference>
<feature type="region of interest" description="Disordered" evidence="2">
    <location>
        <begin position="1"/>
        <end position="32"/>
    </location>
</feature>
<evidence type="ECO:0000256" key="2">
    <source>
        <dbReference type="SAM" id="MobiDB-lite"/>
    </source>
</evidence>
<dbReference type="InterPro" id="IPR050922">
    <property type="entry name" value="LytR/CpsA/Psr_CW_biosynth"/>
</dbReference>
<keyword evidence="6" id="KW-1185">Reference proteome</keyword>
<feature type="compositionally biased region" description="Low complexity" evidence="2">
    <location>
        <begin position="373"/>
        <end position="397"/>
    </location>
</feature>
<dbReference type="Pfam" id="PF03816">
    <property type="entry name" value="LytR_cpsA_psr"/>
    <property type="match status" value="1"/>
</dbReference>
<feature type="domain" description="Cell envelope-related transcriptional attenuator" evidence="4">
    <location>
        <begin position="117"/>
        <end position="261"/>
    </location>
</feature>
<dbReference type="Proteomes" id="UP000183530">
    <property type="component" value="Chromosome"/>
</dbReference>
<organism evidence="5 6">
    <name type="scientific">Neomicrococcus aestuarii</name>
    <dbReference type="NCBI Taxonomy" id="556325"/>
    <lineage>
        <taxon>Bacteria</taxon>
        <taxon>Bacillati</taxon>
        <taxon>Actinomycetota</taxon>
        <taxon>Actinomycetes</taxon>
        <taxon>Micrococcales</taxon>
        <taxon>Micrococcaceae</taxon>
        <taxon>Neomicrococcus</taxon>
    </lineage>
</organism>
<sequence length="397" mass="42162">MNDSSQSAGPSPEEHGVEADDSVGPRRQAREEGRKKNRKWAWWITGAAIVAVVAVIAGYLLNLASVYSSQATTIDVRADGQLTKDPNDGALNILLLGSDTRGEGQDTAENKGEDGARSDTIMLVHVSADRQNMYVMSVVRDLWVEIPGQGERKVNAAYSLGGYPLVVSTMESLFGVPIDHVVSIDFEGFKGLTNALGGVTVNNPIAFCSGQESPSCYEKGTIQLQDTAALRYVRERKAFEDGDFQRVQNQQRFLRAVARKLLNQSTLNNPFTVATIVNEVSPYLSVDSSLDAQTAGALLLQLKDIKLDNVKMFTLPTGEAGTGPGGASIITQDESAKAAISEALQNDDVQSFLDDPNHGTNAYGGSITDDSVETSPASSSASESASTSSASSSSASD</sequence>
<dbReference type="RefSeq" id="WP_071893414.1">
    <property type="nucleotide sequence ID" value="NZ_CP018135.1"/>
</dbReference>
<dbReference type="NCBIfam" id="TIGR00350">
    <property type="entry name" value="lytR_cpsA_psr"/>
    <property type="match status" value="1"/>
</dbReference>
<keyword evidence="3" id="KW-0472">Membrane</keyword>
<evidence type="ECO:0000256" key="1">
    <source>
        <dbReference type="ARBA" id="ARBA00006068"/>
    </source>
</evidence>